<dbReference type="Pfam" id="PF13443">
    <property type="entry name" value="HTH_26"/>
    <property type="match status" value="1"/>
</dbReference>
<evidence type="ECO:0000313" key="3">
    <source>
        <dbReference type="Proteomes" id="UP000003120"/>
    </source>
</evidence>
<evidence type="ECO:0000259" key="1">
    <source>
        <dbReference type="PROSITE" id="PS50943"/>
    </source>
</evidence>
<dbReference type="AlphaFoldDB" id="A0AAN3VUV3"/>
<dbReference type="InterPro" id="IPR001387">
    <property type="entry name" value="Cro/C1-type_HTH"/>
</dbReference>
<proteinExistence type="predicted"/>
<dbReference type="InterPro" id="IPR010982">
    <property type="entry name" value="Lambda_DNA-bd_dom_sf"/>
</dbReference>
<dbReference type="Proteomes" id="UP000003120">
    <property type="component" value="Unassembled WGS sequence"/>
</dbReference>
<reference evidence="2 3" key="1">
    <citation type="submission" date="2012-07" db="EMBL/GenBank/DDBJ databases">
        <authorList>
            <person name="Durkin A.S."/>
            <person name="McCorrison J."/>
            <person name="Torralba M."/>
            <person name="Gillis M."/>
            <person name="Methe B."/>
            <person name="Sutton G."/>
            <person name="Nelson K.E."/>
        </authorList>
    </citation>
    <scope>NUCLEOTIDE SEQUENCE [LARGE SCALE GENOMIC DNA]</scope>
    <source>
        <strain evidence="2 3">Fnf 1007</strain>
    </source>
</reference>
<dbReference type="PROSITE" id="PS50943">
    <property type="entry name" value="HTH_CROC1"/>
    <property type="match status" value="1"/>
</dbReference>
<dbReference type="SMART" id="SM00530">
    <property type="entry name" value="HTH_XRE"/>
    <property type="match status" value="1"/>
</dbReference>
<comment type="caution">
    <text evidence="2">The sequence shown here is derived from an EMBL/GenBank/DDBJ whole genome shotgun (WGS) entry which is preliminary data.</text>
</comment>
<keyword evidence="2" id="KW-0238">DNA-binding</keyword>
<organism evidence="2 3">
    <name type="scientific">Fusobacterium necrophorum subsp. funduliforme Fnf 1007</name>
    <dbReference type="NCBI Taxonomy" id="1161424"/>
    <lineage>
        <taxon>Bacteria</taxon>
        <taxon>Fusobacteriati</taxon>
        <taxon>Fusobacteriota</taxon>
        <taxon>Fusobacteriia</taxon>
        <taxon>Fusobacteriales</taxon>
        <taxon>Fusobacteriaceae</taxon>
        <taxon>Fusobacterium</taxon>
    </lineage>
</organism>
<sequence length="73" mass="8436">MLKIKVSDLMGKHKLTIAKVSELTSLSRPTISSLYHEKISRIDFETVEKLCKLFNCNVQDLIEYIPDEKPLNE</sequence>
<dbReference type="EMBL" id="ALKK01000064">
    <property type="protein sequence ID" value="EJU16117.1"/>
    <property type="molecule type" value="Genomic_DNA"/>
</dbReference>
<dbReference type="SUPFAM" id="SSF47413">
    <property type="entry name" value="lambda repressor-like DNA-binding domains"/>
    <property type="match status" value="1"/>
</dbReference>
<evidence type="ECO:0000313" key="2">
    <source>
        <dbReference type="EMBL" id="EJU16117.1"/>
    </source>
</evidence>
<dbReference type="GO" id="GO:0003677">
    <property type="term" value="F:DNA binding"/>
    <property type="evidence" value="ECO:0007669"/>
    <property type="project" value="UniProtKB-KW"/>
</dbReference>
<dbReference type="RefSeq" id="WP_005963542.1">
    <property type="nucleotide sequence ID" value="NZ_ALKK01000064.1"/>
</dbReference>
<dbReference type="Gene3D" id="1.10.260.40">
    <property type="entry name" value="lambda repressor-like DNA-binding domains"/>
    <property type="match status" value="1"/>
</dbReference>
<dbReference type="CDD" id="cd00093">
    <property type="entry name" value="HTH_XRE"/>
    <property type="match status" value="1"/>
</dbReference>
<accession>A0AAN3VUV3</accession>
<name>A0AAN3VUV3_9FUSO</name>
<protein>
    <submittedName>
        <fullName evidence="2">Cro/C1-type HTH DNA-binding domain protein</fullName>
    </submittedName>
</protein>
<feature type="domain" description="HTH cro/C1-type" evidence="1">
    <location>
        <begin position="6"/>
        <end position="61"/>
    </location>
</feature>
<gene>
    <name evidence="2" type="ORF">HMPREF1127_2137</name>
</gene>